<feature type="region of interest" description="Disordered" evidence="1">
    <location>
        <begin position="1"/>
        <end position="80"/>
    </location>
</feature>
<feature type="compositionally biased region" description="Low complexity" evidence="1">
    <location>
        <begin position="441"/>
        <end position="456"/>
    </location>
</feature>
<feature type="compositionally biased region" description="Basic and acidic residues" evidence="1">
    <location>
        <begin position="155"/>
        <end position="170"/>
    </location>
</feature>
<feature type="compositionally biased region" description="Acidic residues" evidence="1">
    <location>
        <begin position="347"/>
        <end position="357"/>
    </location>
</feature>
<name>A0A0F7UIR7_NEOCL</name>
<dbReference type="GO" id="GO:0005674">
    <property type="term" value="C:transcription factor TFIIF complex"/>
    <property type="evidence" value="ECO:0007669"/>
    <property type="project" value="TreeGrafter"/>
</dbReference>
<feature type="region of interest" description="Disordered" evidence="1">
    <location>
        <begin position="347"/>
        <end position="485"/>
    </location>
</feature>
<organism evidence="2">
    <name type="scientific">Neospora caninum (strain Liverpool)</name>
    <dbReference type="NCBI Taxonomy" id="572307"/>
    <lineage>
        <taxon>Eukaryota</taxon>
        <taxon>Sar</taxon>
        <taxon>Alveolata</taxon>
        <taxon>Apicomplexa</taxon>
        <taxon>Conoidasida</taxon>
        <taxon>Coccidia</taxon>
        <taxon>Eucoccidiorida</taxon>
        <taxon>Eimeriorina</taxon>
        <taxon>Sarcocystidae</taxon>
        <taxon>Neospora</taxon>
    </lineage>
</organism>
<feature type="compositionally biased region" description="Basic residues" evidence="1">
    <location>
        <begin position="302"/>
        <end position="319"/>
    </location>
</feature>
<dbReference type="InterPro" id="IPR008851">
    <property type="entry name" value="TFIIF-alpha"/>
</dbReference>
<sequence length="548" mass="59746">MLTNSRASRPSPASGPLGPTPRIRRQVFSPSPKTEKEEAIPLRPLAGRGLKREAESRLGRPSRRGGAVSQPPMEEAAAPATASASYVSFDDQVQNIIASGLAQPRDRLRLSGLNRARPLLIARFPDALAALRQPISIQQDIPVLPPGEENNAHLRVEGEKAAPWRVRDSSDLGEEGQNDGDAKGEGNACKKQKVFVSKPSDVNADCFFLLVQGKEFVEVLPISGWVNFDRMVAAKGAPTAEDAELQSRVKATRDAALAARVAQLRRTGAESDEDGERGGAKDAVKETRREGSDREDDELGLRRQKQKRMKQLLRQKAGQHQKLNEYIDSALSVTALRQAEVDWDFEEMQSDDEDDIATEVKNQGADGEDLAGEADDLVATDDEAGVADEDLTNYGQQMKTLLDKAKDDEADDELHQFESDEGEENEEEGSGGTSTGGPGQAGEAASSSRSVAASTSKPPHGGLPASAKGGTSQGAEKGDEGTDLKNRVVRIMQQHMGRMTVKHFMSAFKVKEKNEEFKKIQQVVHKICKMETTEDKQKFIILKPEYRM</sequence>
<evidence type="ECO:0000256" key="1">
    <source>
        <dbReference type="SAM" id="MobiDB-lite"/>
    </source>
</evidence>
<feature type="compositionally biased region" description="Basic and acidic residues" evidence="1">
    <location>
        <begin position="476"/>
        <end position="485"/>
    </location>
</feature>
<feature type="compositionally biased region" description="Gly residues" evidence="1">
    <location>
        <begin position="430"/>
        <end position="440"/>
    </location>
</feature>
<evidence type="ECO:0000313" key="2">
    <source>
        <dbReference type="EMBL" id="CEL68475.1"/>
    </source>
</evidence>
<feature type="compositionally biased region" description="Basic and acidic residues" evidence="1">
    <location>
        <begin position="401"/>
        <end position="418"/>
    </location>
</feature>
<feature type="compositionally biased region" description="Low complexity" evidence="1">
    <location>
        <begin position="1"/>
        <end position="17"/>
    </location>
</feature>
<feature type="region of interest" description="Disordered" evidence="1">
    <location>
        <begin position="265"/>
        <end position="319"/>
    </location>
</feature>
<evidence type="ECO:0008006" key="3">
    <source>
        <dbReference type="Google" id="ProtNLM"/>
    </source>
</evidence>
<accession>A0A0F7UIR7</accession>
<dbReference type="GO" id="GO:0001096">
    <property type="term" value="F:TFIIF-class transcription factor complex binding"/>
    <property type="evidence" value="ECO:0007669"/>
    <property type="project" value="TreeGrafter"/>
</dbReference>
<gene>
    <name evidence="2" type="ORF">BN1204_042310</name>
</gene>
<proteinExistence type="predicted"/>
<feature type="region of interest" description="Disordered" evidence="1">
    <location>
        <begin position="155"/>
        <end position="186"/>
    </location>
</feature>
<reference evidence="2" key="1">
    <citation type="journal article" date="2015" name="PLoS ONE">
        <title>Comprehensive Evaluation of Toxoplasma gondii VEG and Neospora caninum LIV Genomes with Tachyzoite Stage Transcriptome and Proteome Defines Novel Transcript Features.</title>
        <authorList>
            <person name="Ramaprasad A."/>
            <person name="Mourier T."/>
            <person name="Naeem R."/>
            <person name="Malas T.B."/>
            <person name="Moussa E."/>
            <person name="Panigrahi A."/>
            <person name="Vermont S.J."/>
            <person name="Otto T.D."/>
            <person name="Wastling J."/>
            <person name="Pain A."/>
        </authorList>
    </citation>
    <scope>NUCLEOTIDE SEQUENCE</scope>
    <source>
        <strain evidence="2">Liverpool</strain>
    </source>
</reference>
<dbReference type="GO" id="GO:0032968">
    <property type="term" value="P:positive regulation of transcription elongation by RNA polymerase II"/>
    <property type="evidence" value="ECO:0007669"/>
    <property type="project" value="InterPro"/>
</dbReference>
<dbReference type="GO" id="GO:0003677">
    <property type="term" value="F:DNA binding"/>
    <property type="evidence" value="ECO:0007669"/>
    <property type="project" value="InterPro"/>
</dbReference>
<protein>
    <recommendedName>
        <fullName evidence="3">Transcription initiation factor IIF subunit alpha</fullName>
    </recommendedName>
</protein>
<feature type="compositionally biased region" description="Basic and acidic residues" evidence="1">
    <location>
        <begin position="276"/>
        <end position="292"/>
    </location>
</feature>
<dbReference type="EMBL" id="LN714484">
    <property type="protein sequence ID" value="CEL68475.1"/>
    <property type="molecule type" value="Genomic_DNA"/>
</dbReference>
<dbReference type="GO" id="GO:0016251">
    <property type="term" value="F:RNA polymerase II general transcription initiation factor activity"/>
    <property type="evidence" value="ECO:0007669"/>
    <property type="project" value="TreeGrafter"/>
</dbReference>
<feature type="compositionally biased region" description="Acidic residues" evidence="1">
    <location>
        <begin position="419"/>
        <end position="429"/>
    </location>
</feature>
<feature type="compositionally biased region" description="Acidic residues" evidence="1">
    <location>
        <begin position="366"/>
        <end position="391"/>
    </location>
</feature>
<dbReference type="GO" id="GO:0006367">
    <property type="term" value="P:transcription initiation at RNA polymerase II promoter"/>
    <property type="evidence" value="ECO:0007669"/>
    <property type="project" value="InterPro"/>
</dbReference>
<dbReference type="AlphaFoldDB" id="A0A0F7UIR7"/>
<dbReference type="PANTHER" id="PTHR13011">
    <property type="entry name" value="TFIIF-ALPHA"/>
    <property type="match status" value="1"/>
</dbReference>
<dbReference type="PANTHER" id="PTHR13011:SF0">
    <property type="entry name" value="GENERAL TRANSCRIPTION FACTOR IIF SUBUNIT 1"/>
    <property type="match status" value="1"/>
</dbReference>